<organism evidence="1">
    <name type="scientific">Aegilops tauschii</name>
    <name type="common">Tausch's goatgrass</name>
    <name type="synonym">Aegilops squarrosa</name>
    <dbReference type="NCBI Taxonomy" id="37682"/>
    <lineage>
        <taxon>Eukaryota</taxon>
        <taxon>Viridiplantae</taxon>
        <taxon>Streptophyta</taxon>
        <taxon>Embryophyta</taxon>
        <taxon>Tracheophyta</taxon>
        <taxon>Spermatophyta</taxon>
        <taxon>Magnoliopsida</taxon>
        <taxon>Liliopsida</taxon>
        <taxon>Poales</taxon>
        <taxon>Poaceae</taxon>
        <taxon>BOP clade</taxon>
        <taxon>Pooideae</taxon>
        <taxon>Triticodae</taxon>
        <taxon>Triticeae</taxon>
        <taxon>Triticinae</taxon>
        <taxon>Aegilops</taxon>
    </lineage>
</organism>
<dbReference type="EnsemblPlants" id="EMT25239">
    <property type="protein sequence ID" value="EMT25239"/>
    <property type="gene ID" value="F775_23527"/>
</dbReference>
<accession>M8BTG4</accession>
<dbReference type="GO" id="GO:0003723">
    <property type="term" value="F:RNA binding"/>
    <property type="evidence" value="ECO:0007669"/>
    <property type="project" value="TreeGrafter"/>
</dbReference>
<dbReference type="GO" id="GO:0003735">
    <property type="term" value="F:structural constituent of ribosome"/>
    <property type="evidence" value="ECO:0007669"/>
    <property type="project" value="TreeGrafter"/>
</dbReference>
<reference evidence="1" key="1">
    <citation type="submission" date="2015-06" db="UniProtKB">
        <authorList>
            <consortium name="EnsemblPlants"/>
        </authorList>
    </citation>
    <scope>IDENTIFICATION</scope>
</reference>
<dbReference type="GO" id="GO:0000463">
    <property type="term" value="P:maturation of LSU-rRNA from tricistronic rRNA transcript (SSU-rRNA, 5.8S rRNA, LSU-rRNA)"/>
    <property type="evidence" value="ECO:0007669"/>
    <property type="project" value="TreeGrafter"/>
</dbReference>
<dbReference type="InterPro" id="IPR036919">
    <property type="entry name" value="Ribo_uL30_ferredoxin-like_sf"/>
</dbReference>
<dbReference type="PANTHER" id="PTHR11524">
    <property type="entry name" value="60S RIBOSOMAL PROTEIN L7"/>
    <property type="match status" value="1"/>
</dbReference>
<dbReference type="AlphaFoldDB" id="M8BTG4"/>
<evidence type="ECO:0000313" key="1">
    <source>
        <dbReference type="EnsemblPlants" id="EMT25239"/>
    </source>
</evidence>
<dbReference type="GO" id="GO:0022625">
    <property type="term" value="C:cytosolic large ribosomal subunit"/>
    <property type="evidence" value="ECO:0007669"/>
    <property type="project" value="TreeGrafter"/>
</dbReference>
<protein>
    <submittedName>
        <fullName evidence="1">60S ribosomal protein L7-3</fullName>
    </submittedName>
</protein>
<sequence>MKGGLYVNHEAKRFVVRIHGYPNLRSARELMYKRGLWQAQQAKDSSVQQQSYRGVGPQLKEANKFIWPSKLKESLGGLKKKRNHYVEGGETHNRENCINQLIGRMN</sequence>
<dbReference type="SUPFAM" id="SSF55129">
    <property type="entry name" value="Ribosomal protein L30p/L7e"/>
    <property type="match status" value="1"/>
</dbReference>
<dbReference type="PANTHER" id="PTHR11524:SF16">
    <property type="entry name" value="LARGE RIBOSOMAL SUBUNIT PROTEIN UL30"/>
    <property type="match status" value="1"/>
</dbReference>
<dbReference type="Gene3D" id="3.30.1390.20">
    <property type="entry name" value="Ribosomal protein L30, ferredoxin-like fold domain"/>
    <property type="match status" value="1"/>
</dbReference>
<proteinExistence type="predicted"/>
<name>M8BTG4_AEGTA</name>
<dbReference type="InterPro" id="IPR039699">
    <property type="entry name" value="Ribosomal_uL30"/>
</dbReference>